<reference evidence="4 5" key="1">
    <citation type="submission" date="2019-09" db="EMBL/GenBank/DDBJ databases">
        <authorList>
            <person name="Chandra G."/>
            <person name="Truman W A."/>
        </authorList>
    </citation>
    <scope>NUCLEOTIDE SEQUENCE [LARGE SCALE GENOMIC DNA]</scope>
    <source>
        <strain evidence="4">PS918</strain>
    </source>
</reference>
<dbReference type="PANTHER" id="PTHR43877">
    <property type="entry name" value="AMINOALKYLPHOSPHONATE N-ACETYLTRANSFERASE-RELATED-RELATED"/>
    <property type="match status" value="1"/>
</dbReference>
<dbReference type="Proteomes" id="UP000326611">
    <property type="component" value="Unassembled WGS sequence"/>
</dbReference>
<dbReference type="PROSITE" id="PS51186">
    <property type="entry name" value="GNAT"/>
    <property type="match status" value="1"/>
</dbReference>
<dbReference type="PANTHER" id="PTHR43877:SF2">
    <property type="entry name" value="AMINOALKYLPHOSPHONATE N-ACETYLTRANSFERASE-RELATED"/>
    <property type="match status" value="1"/>
</dbReference>
<dbReference type="EMBL" id="CABVIY010000003">
    <property type="protein sequence ID" value="VVP81919.1"/>
    <property type="molecule type" value="Genomic_DNA"/>
</dbReference>
<evidence type="ECO:0000313" key="4">
    <source>
        <dbReference type="EMBL" id="VVP81919.1"/>
    </source>
</evidence>
<feature type="domain" description="N-acetyltransferase" evidence="3">
    <location>
        <begin position="2"/>
        <end position="144"/>
    </location>
</feature>
<dbReference type="Gene3D" id="3.40.630.30">
    <property type="match status" value="1"/>
</dbReference>
<dbReference type="InterPro" id="IPR016181">
    <property type="entry name" value="Acyl_CoA_acyltransferase"/>
</dbReference>
<organism evidence="4 5">
    <name type="scientific">Pseudomonas fluorescens</name>
    <dbReference type="NCBI Taxonomy" id="294"/>
    <lineage>
        <taxon>Bacteria</taxon>
        <taxon>Pseudomonadati</taxon>
        <taxon>Pseudomonadota</taxon>
        <taxon>Gammaproteobacteria</taxon>
        <taxon>Pseudomonadales</taxon>
        <taxon>Pseudomonadaceae</taxon>
        <taxon>Pseudomonas</taxon>
    </lineage>
</organism>
<accession>A0A5E7S6I2</accession>
<dbReference type="InterPro" id="IPR000182">
    <property type="entry name" value="GNAT_dom"/>
</dbReference>
<dbReference type="GO" id="GO:0016747">
    <property type="term" value="F:acyltransferase activity, transferring groups other than amino-acyl groups"/>
    <property type="evidence" value="ECO:0007669"/>
    <property type="project" value="InterPro"/>
</dbReference>
<name>A0A5E7S6I2_PSEFL</name>
<sequence length="144" mass="16331">MFNIRVMTLDDYEAVMEFMANTPGIALRDADSREATARYLQRNPGMSFVAEVDDVLVGCVMSGHDGRRGYLQHLLVLPAYRRRGIAQGLVECCLAVLEQQGIVKCHLDVFKTNEAAARYWRRQGWQLREDIDRYSFIRSGGGNA</sequence>
<dbReference type="CDD" id="cd04301">
    <property type="entry name" value="NAT_SF"/>
    <property type="match status" value="1"/>
</dbReference>
<gene>
    <name evidence="4" type="primary">ypeA_1</name>
    <name evidence="4" type="ORF">PS918_02382</name>
</gene>
<keyword evidence="2 4" id="KW-0012">Acyltransferase</keyword>
<dbReference type="InterPro" id="IPR050832">
    <property type="entry name" value="Bact_Acetyltransf"/>
</dbReference>
<evidence type="ECO:0000256" key="2">
    <source>
        <dbReference type="ARBA" id="ARBA00023315"/>
    </source>
</evidence>
<protein>
    <submittedName>
        <fullName evidence="4">Acetyltransferase YpeA</fullName>
        <ecNumber evidence="4">2.3.1.-</ecNumber>
    </submittedName>
</protein>
<dbReference type="AlphaFoldDB" id="A0A5E7S6I2"/>
<dbReference type="RefSeq" id="WP_150770459.1">
    <property type="nucleotide sequence ID" value="NZ_CABVIY010000003.1"/>
</dbReference>
<dbReference type="OrthoDB" id="1821130at2"/>
<evidence type="ECO:0000259" key="3">
    <source>
        <dbReference type="PROSITE" id="PS51186"/>
    </source>
</evidence>
<proteinExistence type="predicted"/>
<dbReference type="SUPFAM" id="SSF55729">
    <property type="entry name" value="Acyl-CoA N-acyltransferases (Nat)"/>
    <property type="match status" value="1"/>
</dbReference>
<evidence type="ECO:0000256" key="1">
    <source>
        <dbReference type="ARBA" id="ARBA00022679"/>
    </source>
</evidence>
<dbReference type="EC" id="2.3.1.-" evidence="4"/>
<dbReference type="Pfam" id="PF00583">
    <property type="entry name" value="Acetyltransf_1"/>
    <property type="match status" value="1"/>
</dbReference>
<evidence type="ECO:0000313" key="5">
    <source>
        <dbReference type="Proteomes" id="UP000326611"/>
    </source>
</evidence>
<keyword evidence="1 4" id="KW-0808">Transferase</keyword>